<dbReference type="GO" id="GO:0005509">
    <property type="term" value="F:calcium ion binding"/>
    <property type="evidence" value="ECO:0007669"/>
    <property type="project" value="InterPro"/>
</dbReference>
<dbReference type="InterPro" id="IPR014756">
    <property type="entry name" value="Ig_E-set"/>
</dbReference>
<dbReference type="SUPFAM" id="SSF49313">
    <property type="entry name" value="Cadherin-like"/>
    <property type="match status" value="1"/>
</dbReference>
<keyword evidence="1" id="KW-0175">Coiled coil</keyword>
<dbReference type="InterPro" id="IPR013783">
    <property type="entry name" value="Ig-like_fold"/>
</dbReference>
<proteinExistence type="predicted"/>
<dbReference type="Gene3D" id="2.60.40.10">
    <property type="entry name" value="Immunoglobulins"/>
    <property type="match status" value="3"/>
</dbReference>
<feature type="domain" description="F5/8 type C" evidence="2">
    <location>
        <begin position="1007"/>
        <end position="1112"/>
    </location>
</feature>
<evidence type="ECO:0000256" key="1">
    <source>
        <dbReference type="SAM" id="Coils"/>
    </source>
</evidence>
<reference evidence="3 4" key="1">
    <citation type="submission" date="2018-07" db="EMBL/GenBank/DDBJ databases">
        <title>Genomic Encyclopedia of Type Strains, Phase III (KMG-III): the genomes of soil and plant-associated and newly described type strains.</title>
        <authorList>
            <person name="Whitman W."/>
        </authorList>
    </citation>
    <scope>NUCLEOTIDE SEQUENCE [LARGE SCALE GENOMIC DNA]</scope>
    <source>
        <strain evidence="3 4">CECT 7506</strain>
    </source>
</reference>
<protein>
    <submittedName>
        <fullName evidence="3">Putative Ig domain-containing protein</fullName>
    </submittedName>
</protein>
<dbReference type="Proteomes" id="UP000252415">
    <property type="component" value="Unassembled WGS sequence"/>
</dbReference>
<dbReference type="InterPro" id="IPR008929">
    <property type="entry name" value="Chondroitin_lyas"/>
</dbReference>
<dbReference type="InterPro" id="IPR015919">
    <property type="entry name" value="Cadherin-like_sf"/>
</dbReference>
<comment type="caution">
    <text evidence="3">The sequence shown here is derived from an EMBL/GenBank/DDBJ whole genome shotgun (WGS) entry which is preliminary data.</text>
</comment>
<dbReference type="CDD" id="cd11304">
    <property type="entry name" value="Cadherin_repeat"/>
    <property type="match status" value="1"/>
</dbReference>
<keyword evidence="4" id="KW-1185">Reference proteome</keyword>
<name>A0A368W0Y6_9BACL</name>
<dbReference type="EMBL" id="QPJD01000006">
    <property type="protein sequence ID" value="RCW48482.1"/>
    <property type="molecule type" value="Genomic_DNA"/>
</dbReference>
<dbReference type="Pfam" id="PF00754">
    <property type="entry name" value="F5_F8_type_C"/>
    <property type="match status" value="2"/>
</dbReference>
<dbReference type="Gene3D" id="1.20.1270.90">
    <property type="entry name" value="AF1782-like"/>
    <property type="match status" value="1"/>
</dbReference>
<dbReference type="Gene3D" id="1.50.10.100">
    <property type="entry name" value="Chondroitin AC/alginate lyase"/>
    <property type="match status" value="1"/>
</dbReference>
<dbReference type="InterPro" id="IPR008979">
    <property type="entry name" value="Galactose-bd-like_sf"/>
</dbReference>
<dbReference type="SUPFAM" id="SSF81296">
    <property type="entry name" value="E set domains"/>
    <property type="match status" value="2"/>
</dbReference>
<evidence type="ECO:0000313" key="3">
    <source>
        <dbReference type="EMBL" id="RCW48482.1"/>
    </source>
</evidence>
<dbReference type="Gene3D" id="2.60.120.260">
    <property type="entry name" value="Galactose-binding domain-like"/>
    <property type="match status" value="3"/>
</dbReference>
<accession>A0A368W0Y6</accession>
<feature type="coiled-coil region" evidence="1">
    <location>
        <begin position="1563"/>
        <end position="1590"/>
    </location>
</feature>
<sequence>MKVRNKESGKVLKKFLPLLIIASMIVALLPVSAGTVSAETGSESVITDYLPTIYETIDANGFKHPGVGLTKELLENLQTQVRAQKEPWKTYFDQLVASTDPWGTPLATRTVSSRFSEGCWCSQGYNEKFIWDGLTAYTQALMYVITGDEVYRANTMYIIRKWEQKNPADYAYFVDSHIHTGVPLYRMVTAAEIMRYTSTQTPELEWTNQDTANLTNNVIVPVTDTFNHTNGRFMNQHLYPLIGAISGYIFTGNVERYHEAVEWFTVNKTAVDQHVNGSIKRLFRLVDTNAATGEKVENPQVQITEMGRDQAHSTGDVINVSIISRLLQAQGTKVDPVDGTVSTAENAVTSYDFLGKRILAGTDHFARYMNGYDTPWIPTEARMREDGSPVIYQVLSTEYRGRIGGNAYDLYYYYKYEQGLDIEQVAPYFAEMFKKRTNYWWASRDSGGEYWLYIPKEAEVEGATNLPKVNPNPNWKEIEDRFTSLDGNSTAMQEGDVSFVRINATESGSKIALVESGSGTKVLGYKIRTNGAAKLEAFGETITLPDTQGQWRYVYYEGHGLGALNYFTIIGSGTTVDIDHINVNAANELTPPVFNEGNAALNLFTYVGSGAALHLDFSATDAGTSDVVTYRIAGVPEGAVFDISTGAFDWKPTQAGTYAFVVEASDGTTVSTRDVMVTVANDRQSAVDAVIAPYDANKDYIWATLDTYKLTNDDTMSVIDTATDAEFYQKLAALDDAVQGLELTTPLHTDGSIYYQNIFVSSGFNLKTYLDSVTSTFGRDVHMDMGPNFRVSASSFQIQARAGFPERGGGITMYGSNDNETWTRLTPGVTPVSSEMHTLTVSPELQNEQFRFLKIQMIHKPYDAPFIELSEFRIFGKRHEVINKISSVSIGSDQAFGGRIVLGDTAKLSFQSTEAIQNVKVTLQGVPATVHSEDGLNWTAKAVMGPDAAPGTLKFKLNYQTAEGIDAPATLFVTDGSRLILVDESDVIPGVTSIAAVSDSYGRSPADAIASANRLFDNNPGTVTDYRLNGSGAGAWVTFDFKQGGNARLKYVELLARQDGYYTRINGTVIQGSNDNVTWKTISTGAVSTRDWQILSITDKNPYRYIRIINGNSWFGNMAEVRFHGDLDYDAAYFDSIVLAPDGYTRGSYYLYQQKVKEIKAELAELGANKMAILNELLQASSILVPISAITPSMVTANTVSWDGKLSAAANGWRAFDGNANTSPDTKTAAGWVNVDLGEGNAITVNGIKFIPRSGNENRMNGALIQGSNDGVNFNTLHTINGVSGQQWYTQAINNNTAYRYLRYYTPNGFANVGELQFLFMDRTLLALLLNQADQVVTDHYTAESVAALQAEVSAAQSVNNNAGAPQGEIDAAAQKLREALEGLEIKITASLDPSAPNGLNGWYTAPVTVTLSAYGNVQYSLDGGSSWSVYDGAVALSQEGPNLMLYRPVTVTDSVYPKSVNVKIDLTAPQVTIAGEASYTIDQTVNITCSAVDTVSGVTYSPCDAPLVNIKAYTLDPGPHKVTAEAEDGAGHRRSAEHSYSVVATFDSLSALTGTFAAETGAAGADQIAASLQQQLETAEARAAERKGAEARKLLQAYITEVNKQSGNVFTAEQAAVLVRWAQWLHDVTPLASGAPGKPVLSDNNGHDTGLKDGSYTVTMNLWWGNNGTEFKLYENGKLISAQKLTDNSPEAQTVKIDITGKANGTYTYTCELTNVFGTTACDPLIVKVTDASPGKPVLSHNNWDGDGNYDITMNMWWGTNGSEYRLYENGVLIDTKTLSVATPKAQQAVTNISGRAPGVYEYRAVLVNASGETSSETITITVKQQ</sequence>
<dbReference type="SUPFAM" id="SSF49785">
    <property type="entry name" value="Galactose-binding domain-like"/>
    <property type="match status" value="3"/>
</dbReference>
<dbReference type="InterPro" id="IPR000421">
    <property type="entry name" value="FA58C"/>
</dbReference>
<organism evidence="3 4">
    <name type="scientific">Paenibacillus prosopidis</name>
    <dbReference type="NCBI Taxonomy" id="630520"/>
    <lineage>
        <taxon>Bacteria</taxon>
        <taxon>Bacillati</taxon>
        <taxon>Bacillota</taxon>
        <taxon>Bacilli</taxon>
        <taxon>Bacillales</taxon>
        <taxon>Paenibacillaceae</taxon>
        <taxon>Paenibacillus</taxon>
    </lineage>
</organism>
<dbReference type="OrthoDB" id="99456at2"/>
<dbReference type="Pfam" id="PF05345">
    <property type="entry name" value="He_PIG"/>
    <property type="match status" value="1"/>
</dbReference>
<evidence type="ECO:0000259" key="2">
    <source>
        <dbReference type="Pfam" id="PF00754"/>
    </source>
</evidence>
<dbReference type="RefSeq" id="WP_114380084.1">
    <property type="nucleotide sequence ID" value="NZ_QPJD01000006.1"/>
</dbReference>
<gene>
    <name evidence="3" type="ORF">DFP97_106182</name>
</gene>
<feature type="domain" description="F5/8 type C" evidence="2">
    <location>
        <begin position="1214"/>
        <end position="1308"/>
    </location>
</feature>
<evidence type="ECO:0000313" key="4">
    <source>
        <dbReference type="Proteomes" id="UP000252415"/>
    </source>
</evidence>
<dbReference type="SUPFAM" id="SSF48230">
    <property type="entry name" value="Chondroitin AC/alginate lyase"/>
    <property type="match status" value="1"/>
</dbReference>
<dbReference type="GO" id="GO:0016020">
    <property type="term" value="C:membrane"/>
    <property type="evidence" value="ECO:0007669"/>
    <property type="project" value="InterPro"/>
</dbReference>